<sequence>MTDTESVTQTVLRERQGLSSHSRRPPGRRECDDSPWARDRGWWDRMRACYWPDSVVNLSWYRGSGPGFVDASAHMAGRGDASVHRLSPPAVRIAPYRAPYAILACHLDRRGYPVSGELLGDDRPERAAAFYDDTLKWLAG</sequence>
<evidence type="ECO:0000313" key="2">
    <source>
        <dbReference type="EMBL" id="UZK57662.1"/>
    </source>
</evidence>
<evidence type="ECO:0000313" key="3">
    <source>
        <dbReference type="Proteomes" id="UP001164963"/>
    </source>
</evidence>
<evidence type="ECO:0000256" key="1">
    <source>
        <dbReference type="SAM" id="MobiDB-lite"/>
    </source>
</evidence>
<dbReference type="SUPFAM" id="SSF54427">
    <property type="entry name" value="NTF2-like"/>
    <property type="match status" value="1"/>
</dbReference>
<reference evidence="2" key="1">
    <citation type="journal article" date="2022" name="Front. Microbiol.">
        <title>Mirubactin C rescues the lethal effect of cell wall biosynthesis mutations in Bacillus subtilis.</title>
        <authorList>
            <person name="Kepplinger B."/>
            <person name="Wen X."/>
            <person name="Tyler A.R."/>
            <person name="Kim B.Y."/>
            <person name="Brown J."/>
            <person name="Banks P."/>
            <person name="Dashti Y."/>
            <person name="Mackenzie E.S."/>
            <person name="Wills C."/>
            <person name="Kawai Y."/>
            <person name="Waldron K.J."/>
            <person name="Allenby N.E.E."/>
            <person name="Wu L.J."/>
            <person name="Hall M.J."/>
            <person name="Errington J."/>
        </authorList>
    </citation>
    <scope>NUCLEOTIDE SEQUENCE</scope>
    <source>
        <strain evidence="2">MDA8-470</strain>
    </source>
</reference>
<keyword evidence="3" id="KW-1185">Reference proteome</keyword>
<protein>
    <submittedName>
        <fullName evidence="2">Nuclear transport factor 2 family protein</fullName>
    </submittedName>
</protein>
<dbReference type="Proteomes" id="UP001164963">
    <property type="component" value="Chromosome"/>
</dbReference>
<gene>
    <name evidence="2" type="ORF">NEH16_29415</name>
</gene>
<feature type="region of interest" description="Disordered" evidence="1">
    <location>
        <begin position="1"/>
        <end position="32"/>
    </location>
</feature>
<dbReference type="Gene3D" id="3.10.450.50">
    <property type="match status" value="1"/>
</dbReference>
<accession>A0ABY6Q097</accession>
<name>A0ABY6Q097_9ACTN</name>
<dbReference type="InterPro" id="IPR032710">
    <property type="entry name" value="NTF2-like_dom_sf"/>
</dbReference>
<organism evidence="2 3">
    <name type="scientific">Streptomyces drozdowiczii</name>
    <dbReference type="NCBI Taxonomy" id="202862"/>
    <lineage>
        <taxon>Bacteria</taxon>
        <taxon>Bacillati</taxon>
        <taxon>Actinomycetota</taxon>
        <taxon>Actinomycetes</taxon>
        <taxon>Kitasatosporales</taxon>
        <taxon>Streptomycetaceae</taxon>
        <taxon>Streptomyces</taxon>
    </lineage>
</organism>
<dbReference type="RefSeq" id="WP_265546029.1">
    <property type="nucleotide sequence ID" value="NZ_CP098740.1"/>
</dbReference>
<proteinExistence type="predicted"/>
<feature type="compositionally biased region" description="Polar residues" evidence="1">
    <location>
        <begin position="1"/>
        <end position="11"/>
    </location>
</feature>
<dbReference type="EMBL" id="CP098740">
    <property type="protein sequence ID" value="UZK57662.1"/>
    <property type="molecule type" value="Genomic_DNA"/>
</dbReference>